<dbReference type="Pfam" id="PF19570">
    <property type="entry name" value="DUF6088"/>
    <property type="match status" value="1"/>
</dbReference>
<evidence type="ECO:0000313" key="1">
    <source>
        <dbReference type="EMBL" id="MFD3394409.1"/>
    </source>
</evidence>
<accession>A0ABW6DBY8</accession>
<dbReference type="RefSeq" id="WP_377983291.1">
    <property type="nucleotide sequence ID" value="NZ_JBBKXZ010000002.1"/>
</dbReference>
<name>A0ABW6DBY8_9BACT</name>
<sequence>MSVHQTILDKINLKAPGDIFFPTEFRMLGTDDAIKMALSRLVKENKIERLAHGIYYIPKFHDLIGAVKPSLEMIANAIASRDHIQIKSTGISALNKLGLSEQVPTRHVYITNGQPRTYHVAENEIHFKSASPKKLALKGPISSLIILAMDEMGQSEFDETLANKIKVLLQNEDPTLLENDMMLAPSWIAKELLSIISKS</sequence>
<dbReference type="EMBL" id="JBBKXZ010000002">
    <property type="protein sequence ID" value="MFD3394409.1"/>
    <property type="molecule type" value="Genomic_DNA"/>
</dbReference>
<keyword evidence="2" id="KW-1185">Reference proteome</keyword>
<reference evidence="1 2" key="1">
    <citation type="submission" date="2024-03" db="EMBL/GenBank/DDBJ databases">
        <title>Aquirufa genome sequencing.</title>
        <authorList>
            <person name="Pitt A."/>
            <person name="Hahn M.W."/>
        </authorList>
    </citation>
    <scope>NUCLEOTIDE SEQUENCE [LARGE SCALE GENOMIC DNA]</scope>
    <source>
        <strain evidence="1 2">OSTEICH-129V</strain>
    </source>
</reference>
<organism evidence="1 2">
    <name type="scientific">Aquirufa avitistagni</name>
    <dbReference type="NCBI Taxonomy" id="3104728"/>
    <lineage>
        <taxon>Bacteria</taxon>
        <taxon>Pseudomonadati</taxon>
        <taxon>Bacteroidota</taxon>
        <taxon>Cytophagia</taxon>
        <taxon>Cytophagales</taxon>
        <taxon>Flectobacillaceae</taxon>
        <taxon>Aquirufa</taxon>
    </lineage>
</organism>
<dbReference type="InterPro" id="IPR045738">
    <property type="entry name" value="DUF6088"/>
</dbReference>
<evidence type="ECO:0000313" key="2">
    <source>
        <dbReference type="Proteomes" id="UP001598138"/>
    </source>
</evidence>
<comment type="caution">
    <text evidence="1">The sequence shown here is derived from an EMBL/GenBank/DDBJ whole genome shotgun (WGS) entry which is preliminary data.</text>
</comment>
<dbReference type="Proteomes" id="UP001598138">
    <property type="component" value="Unassembled WGS sequence"/>
</dbReference>
<protein>
    <submittedName>
        <fullName evidence="1">DUF6088 family protein</fullName>
    </submittedName>
</protein>
<gene>
    <name evidence="1" type="ORF">U0R10_07245</name>
</gene>
<proteinExistence type="predicted"/>